<evidence type="ECO:0000313" key="5">
    <source>
        <dbReference type="Proteomes" id="UP001386955"/>
    </source>
</evidence>
<reference evidence="4 5" key="1">
    <citation type="submission" date="2024-01" db="EMBL/GenBank/DDBJ databases">
        <title>The genomes of 5 underutilized Papilionoideae crops provide insights into root nodulation and disease resistanc.</title>
        <authorList>
            <person name="Jiang F."/>
        </authorList>
    </citation>
    <scope>NUCLEOTIDE SEQUENCE [LARGE SCALE GENOMIC DNA]</scope>
    <source>
        <strain evidence="4">DUOXIRENSHENG_FW03</strain>
        <tissue evidence="4">Leaves</tissue>
    </source>
</reference>
<feature type="signal peptide" evidence="2">
    <location>
        <begin position="1"/>
        <end position="20"/>
    </location>
</feature>
<name>A0AAN9S5N1_PSOTE</name>
<keyword evidence="2" id="KW-0732">Signal</keyword>
<keyword evidence="5" id="KW-1185">Reference proteome</keyword>
<gene>
    <name evidence="4" type="ORF">VNO78_22872</name>
</gene>
<dbReference type="SUPFAM" id="SSF81382">
    <property type="entry name" value="Skp1 dimerisation domain-like"/>
    <property type="match status" value="1"/>
</dbReference>
<evidence type="ECO:0000256" key="1">
    <source>
        <dbReference type="ARBA" id="ARBA00004906"/>
    </source>
</evidence>
<dbReference type="PANTHER" id="PTHR11165">
    <property type="entry name" value="SKP1"/>
    <property type="match status" value="1"/>
</dbReference>
<comment type="pathway">
    <text evidence="1">Protein modification; protein ubiquitination.</text>
</comment>
<evidence type="ECO:0000313" key="4">
    <source>
        <dbReference type="EMBL" id="KAK7388068.1"/>
    </source>
</evidence>
<organism evidence="4 5">
    <name type="scientific">Psophocarpus tetragonolobus</name>
    <name type="common">Winged bean</name>
    <name type="synonym">Dolichos tetragonolobus</name>
    <dbReference type="NCBI Taxonomy" id="3891"/>
    <lineage>
        <taxon>Eukaryota</taxon>
        <taxon>Viridiplantae</taxon>
        <taxon>Streptophyta</taxon>
        <taxon>Embryophyta</taxon>
        <taxon>Tracheophyta</taxon>
        <taxon>Spermatophyta</taxon>
        <taxon>Magnoliopsida</taxon>
        <taxon>eudicotyledons</taxon>
        <taxon>Gunneridae</taxon>
        <taxon>Pentapetalae</taxon>
        <taxon>rosids</taxon>
        <taxon>fabids</taxon>
        <taxon>Fabales</taxon>
        <taxon>Fabaceae</taxon>
        <taxon>Papilionoideae</taxon>
        <taxon>50 kb inversion clade</taxon>
        <taxon>NPAAA clade</taxon>
        <taxon>indigoferoid/millettioid clade</taxon>
        <taxon>Phaseoleae</taxon>
        <taxon>Psophocarpus</taxon>
    </lineage>
</organism>
<feature type="domain" description="SKP1 component dimerisation" evidence="3">
    <location>
        <begin position="74"/>
        <end position="111"/>
    </location>
</feature>
<accession>A0AAN9S5N1</accession>
<proteinExistence type="predicted"/>
<dbReference type="AlphaFoldDB" id="A0AAN9S5N1"/>
<feature type="chain" id="PRO_5043021124" description="SKP1 component dimerisation domain-containing protein" evidence="2">
    <location>
        <begin position="21"/>
        <end position="196"/>
    </location>
</feature>
<dbReference type="EMBL" id="JAYMYS010000006">
    <property type="protein sequence ID" value="KAK7388068.1"/>
    <property type="molecule type" value="Genomic_DNA"/>
</dbReference>
<dbReference type="GO" id="GO:0006511">
    <property type="term" value="P:ubiquitin-dependent protein catabolic process"/>
    <property type="evidence" value="ECO:0007669"/>
    <property type="project" value="InterPro"/>
</dbReference>
<dbReference type="Proteomes" id="UP001386955">
    <property type="component" value="Unassembled WGS sequence"/>
</dbReference>
<protein>
    <recommendedName>
        <fullName evidence="3">SKP1 component dimerisation domain-containing protein</fullName>
    </recommendedName>
</protein>
<dbReference type="Gene3D" id="3.30.710.10">
    <property type="entry name" value="Potassium Channel Kv1.1, Chain A"/>
    <property type="match status" value="1"/>
</dbReference>
<comment type="caution">
    <text evidence="4">The sequence shown here is derived from an EMBL/GenBank/DDBJ whole genome shotgun (WGS) entry which is preliminary data.</text>
</comment>
<evidence type="ECO:0000256" key="2">
    <source>
        <dbReference type="SAM" id="SignalP"/>
    </source>
</evidence>
<dbReference type="Pfam" id="PF01466">
    <property type="entry name" value="Skp1"/>
    <property type="match status" value="1"/>
</dbReference>
<dbReference type="InterPro" id="IPR016897">
    <property type="entry name" value="SKP1"/>
</dbReference>
<dbReference type="InterPro" id="IPR011333">
    <property type="entry name" value="SKP1/BTB/POZ_sf"/>
</dbReference>
<dbReference type="InterPro" id="IPR016072">
    <property type="entry name" value="Skp1_comp_dimer"/>
</dbReference>
<evidence type="ECO:0000259" key="3">
    <source>
        <dbReference type="Pfam" id="PF01466"/>
    </source>
</evidence>
<dbReference type="InterPro" id="IPR036296">
    <property type="entry name" value="SKP1-like_dim_sf"/>
</dbReference>
<sequence>MCLLWTTLPLSFLYVDNVSSHVLRQILSYFACHTHLAGEEDYVKKFDQQFVVTLSLDKMKEMIIIMHRLCVRKLILLFSRSITDGINNKSVEFVREFFDIVNYYTTKEEKEDLVERRERQPCNDSHGSREDSMNDRAMPQLDCVLIWQRRERGRRPCNTHVVLKRILRERQGRRYVLSAEKRALGCMGGESDVLGL</sequence>